<evidence type="ECO:0000313" key="3">
    <source>
        <dbReference type="EMBL" id="MDT0498606.1"/>
    </source>
</evidence>
<name>A0ABU2WL43_9GAMM</name>
<dbReference type="InterPro" id="IPR036086">
    <property type="entry name" value="ParB/Sulfiredoxin_sf"/>
</dbReference>
<dbReference type="SMART" id="SM00470">
    <property type="entry name" value="ParB"/>
    <property type="match status" value="1"/>
</dbReference>
<comment type="caution">
    <text evidence="3">The sequence shown here is derived from an EMBL/GenBank/DDBJ whole genome shotgun (WGS) entry which is preliminary data.</text>
</comment>
<dbReference type="PANTHER" id="PTHR33375">
    <property type="entry name" value="CHROMOSOME-PARTITIONING PROTEIN PARB-RELATED"/>
    <property type="match status" value="1"/>
</dbReference>
<dbReference type="NCBIfam" id="TIGR03764">
    <property type="entry name" value="ICE_PFGI_1_parB"/>
    <property type="match status" value="1"/>
</dbReference>
<feature type="domain" description="ParB-like N-terminal" evidence="2">
    <location>
        <begin position="39"/>
        <end position="138"/>
    </location>
</feature>
<reference evidence="3 4" key="1">
    <citation type="submission" date="2023-09" db="EMBL/GenBank/DDBJ databases">
        <authorList>
            <person name="Rey-Velasco X."/>
        </authorList>
    </citation>
    <scope>NUCLEOTIDE SEQUENCE [LARGE SCALE GENOMIC DNA]</scope>
    <source>
        <strain evidence="3 4">W345</strain>
    </source>
</reference>
<dbReference type="InterPro" id="IPR003115">
    <property type="entry name" value="ParB_N"/>
</dbReference>
<organism evidence="3 4">
    <name type="scientific">Banduia mediterranea</name>
    <dbReference type="NCBI Taxonomy" id="3075609"/>
    <lineage>
        <taxon>Bacteria</taxon>
        <taxon>Pseudomonadati</taxon>
        <taxon>Pseudomonadota</taxon>
        <taxon>Gammaproteobacteria</taxon>
        <taxon>Nevskiales</taxon>
        <taxon>Algiphilaceae</taxon>
        <taxon>Banduia</taxon>
    </lineage>
</organism>
<proteinExistence type="predicted"/>
<dbReference type="SUPFAM" id="SSF110849">
    <property type="entry name" value="ParB/Sulfiredoxin"/>
    <property type="match status" value="1"/>
</dbReference>
<dbReference type="InterPro" id="IPR022304">
    <property type="entry name" value="ICE_PFGI_1_ParB"/>
</dbReference>
<feature type="compositionally biased region" description="Low complexity" evidence="1">
    <location>
        <begin position="344"/>
        <end position="358"/>
    </location>
</feature>
<feature type="region of interest" description="Disordered" evidence="1">
    <location>
        <begin position="296"/>
        <end position="365"/>
    </location>
</feature>
<evidence type="ECO:0000313" key="4">
    <source>
        <dbReference type="Proteomes" id="UP001254608"/>
    </source>
</evidence>
<dbReference type="Gene3D" id="3.90.1530.10">
    <property type="entry name" value="Conserved hypothetical protein from pyrococcus furiosus pfu- 392566-001, ParB domain"/>
    <property type="match status" value="1"/>
</dbReference>
<evidence type="ECO:0000256" key="1">
    <source>
        <dbReference type="SAM" id="MobiDB-lite"/>
    </source>
</evidence>
<dbReference type="InterPro" id="IPR050336">
    <property type="entry name" value="Chromosome_partition/occlusion"/>
</dbReference>
<evidence type="ECO:0000259" key="2">
    <source>
        <dbReference type="SMART" id="SM00470"/>
    </source>
</evidence>
<gene>
    <name evidence="3" type="ORF">RM530_14745</name>
</gene>
<accession>A0ABU2WL43</accession>
<protein>
    <recommendedName>
        <fullName evidence="2">ParB-like N-terminal domain-containing protein</fullName>
    </recommendedName>
</protein>
<keyword evidence="4" id="KW-1185">Reference proteome</keyword>
<dbReference type="RefSeq" id="WP_311366016.1">
    <property type="nucleotide sequence ID" value="NZ_JAVRIC010000023.1"/>
</dbReference>
<dbReference type="Proteomes" id="UP001254608">
    <property type="component" value="Unassembled WGS sequence"/>
</dbReference>
<sequence>MNKHAPTGEALRSLLHMDHFASDPGPLPPADPLTRTTIQRVPIDQIDFYDRNPRRIRNPHYDEIKESIRASGILQNPKITRRPGAERYLLAFGGNTRLAILRELHRETGDARFAAVDCDFVPWRSEAEVLVGHLIENETRGELSFIDKARGVREARTLIEGESGQTLSLRQLAAQLRERGFRIDSSMISRYEYAVDILAEALPRALNAGLGRPQVQRLRQLDTVAQMFWQRRQLGTEAIYRAVFCEALAASDREDWDFERARRAVESALADRAGIEARLVTLELGADLAGAAESGDDTLVTTSTGAQTSPPVPPTSPDRASVVERARTQPNEPTELMVTPPSRAAPKPEAPIAPEAAASGTSPDTAENKFERLLTQLREAGQRYARIAGLEQCIRVDTDAENELCSYRLVDFPGAAQCEWARRSDAERQALAWKFWTLAQCCDLFGLIERRILDRFDTREARERACVALFGAGSGFVRAWRDEGAAQQVVDETVGNADAYGYCDYVDAASAELWAADLALRQAYRDLRLFVREAGMALWANGQEPAA</sequence>
<dbReference type="EMBL" id="JAVRIC010000023">
    <property type="protein sequence ID" value="MDT0498606.1"/>
    <property type="molecule type" value="Genomic_DNA"/>
</dbReference>
<feature type="compositionally biased region" description="Polar residues" evidence="1">
    <location>
        <begin position="299"/>
        <end position="309"/>
    </location>
</feature>
<dbReference type="PANTHER" id="PTHR33375:SF1">
    <property type="entry name" value="CHROMOSOME-PARTITIONING PROTEIN PARB-RELATED"/>
    <property type="match status" value="1"/>
</dbReference>